<keyword evidence="1" id="KW-0813">Transport</keyword>
<proteinExistence type="inferred from homology"/>
<evidence type="ECO:0000259" key="5">
    <source>
        <dbReference type="PROSITE" id="PS50893"/>
    </source>
</evidence>
<comment type="caution">
    <text evidence="6">The sequence shown here is derived from an EMBL/GenBank/DDBJ whole genome shotgun (WGS) entry which is preliminary data.</text>
</comment>
<keyword evidence="2" id="KW-0547">Nucleotide-binding</keyword>
<dbReference type="InterPro" id="IPR017871">
    <property type="entry name" value="ABC_transporter-like_CS"/>
</dbReference>
<dbReference type="Pfam" id="PF00005">
    <property type="entry name" value="ABC_tran"/>
    <property type="match status" value="1"/>
</dbReference>
<gene>
    <name evidence="6" type="ORF">MMIC_P2149</name>
</gene>
<evidence type="ECO:0000256" key="1">
    <source>
        <dbReference type="ARBA" id="ARBA00022448"/>
    </source>
</evidence>
<dbReference type="SMART" id="SM00382">
    <property type="entry name" value="AAA"/>
    <property type="match status" value="1"/>
</dbReference>
<evidence type="ECO:0000313" key="6">
    <source>
        <dbReference type="EMBL" id="GAV21169.1"/>
    </source>
</evidence>
<evidence type="ECO:0000256" key="2">
    <source>
        <dbReference type="ARBA" id="ARBA00022741"/>
    </source>
</evidence>
<evidence type="ECO:0000256" key="4">
    <source>
        <dbReference type="ARBA" id="ARBA00038388"/>
    </source>
</evidence>
<dbReference type="GO" id="GO:0005524">
    <property type="term" value="F:ATP binding"/>
    <property type="evidence" value="ECO:0007669"/>
    <property type="project" value="UniProtKB-KW"/>
</dbReference>
<dbReference type="EMBL" id="BDFD01000022">
    <property type="protein sequence ID" value="GAV21169.1"/>
    <property type="molecule type" value="Genomic_DNA"/>
</dbReference>
<dbReference type="InterPro" id="IPR003593">
    <property type="entry name" value="AAA+_ATPase"/>
</dbReference>
<dbReference type="InterPro" id="IPR027417">
    <property type="entry name" value="P-loop_NTPase"/>
</dbReference>
<sequence length="233" mass="25810">MHSKVKHIVRMQDVVKTYRQGKVDVHAVNNVSLEIEQGDFAVLCGPSGSGKTSILNLIGGLDVPSSGQIWVDDVDLSTLDNTELSQVRKNRIGFVFQAYNLIPVMTAYENAEFVLNLQGVDEAECRERVMQTLRAVGLEGLEHRRPDEMSGGQQQRVAIARAIVTAPAIVLADEPTANVDSHTAESLLDLMQQLNREQGITFLFSTHDQHVMDRASRIIRVHDGKIDSDEVSH</sequence>
<dbReference type="CDD" id="cd03255">
    <property type="entry name" value="ABC_MJ0796_LolCDE_FtsE"/>
    <property type="match status" value="1"/>
</dbReference>
<dbReference type="GO" id="GO:0005886">
    <property type="term" value="C:plasma membrane"/>
    <property type="evidence" value="ECO:0007669"/>
    <property type="project" value="TreeGrafter"/>
</dbReference>
<dbReference type="Proteomes" id="UP000231632">
    <property type="component" value="Unassembled WGS sequence"/>
</dbReference>
<keyword evidence="3 6" id="KW-0067">ATP-binding</keyword>
<dbReference type="GO" id="GO:0098796">
    <property type="term" value="C:membrane protein complex"/>
    <property type="evidence" value="ECO:0007669"/>
    <property type="project" value="UniProtKB-ARBA"/>
</dbReference>
<dbReference type="InterPro" id="IPR015854">
    <property type="entry name" value="ABC_transpr_LolD-like"/>
</dbReference>
<feature type="domain" description="ABC transporter" evidence="5">
    <location>
        <begin position="9"/>
        <end position="231"/>
    </location>
</feature>
<protein>
    <submittedName>
        <fullName evidence="6">Putative ABC transport system ATP-binding protein</fullName>
    </submittedName>
</protein>
<dbReference type="OrthoDB" id="9766351at2"/>
<dbReference type="PROSITE" id="PS50893">
    <property type="entry name" value="ABC_TRANSPORTER_2"/>
    <property type="match status" value="1"/>
</dbReference>
<dbReference type="GO" id="GO:0022857">
    <property type="term" value="F:transmembrane transporter activity"/>
    <property type="evidence" value="ECO:0007669"/>
    <property type="project" value="UniProtKB-ARBA"/>
</dbReference>
<dbReference type="AlphaFoldDB" id="A0A1L8CQS6"/>
<dbReference type="InterPro" id="IPR003439">
    <property type="entry name" value="ABC_transporter-like_ATP-bd"/>
</dbReference>
<comment type="similarity">
    <text evidence="4">Belongs to the ABC transporter superfamily. Macrolide exporter (TC 3.A.1.122) family.</text>
</comment>
<evidence type="ECO:0000256" key="3">
    <source>
        <dbReference type="ARBA" id="ARBA00022840"/>
    </source>
</evidence>
<keyword evidence="7" id="KW-1185">Reference proteome</keyword>
<dbReference type="GO" id="GO:0016887">
    <property type="term" value="F:ATP hydrolysis activity"/>
    <property type="evidence" value="ECO:0007669"/>
    <property type="project" value="InterPro"/>
</dbReference>
<reference evidence="6 7" key="1">
    <citation type="journal article" date="2017" name="Arch. Microbiol.">
        <title>Mariprofundus micogutta sp. nov., a novel iron-oxidizing zetaproteobacterium isolated from a deep-sea hydrothermal field at the Bayonnaise knoll of the Izu-Ogasawara arc, and a description of Mariprofundales ord. nov. and Zetaproteobacteria classis nov.</title>
        <authorList>
            <person name="Makita H."/>
            <person name="Tanaka E."/>
            <person name="Mitsunobu S."/>
            <person name="Miyazaki M."/>
            <person name="Nunoura T."/>
            <person name="Uematsu K."/>
            <person name="Takaki Y."/>
            <person name="Nishi S."/>
            <person name="Shimamura S."/>
            <person name="Takai K."/>
        </authorList>
    </citation>
    <scope>NUCLEOTIDE SEQUENCE [LARGE SCALE GENOMIC DNA]</scope>
    <source>
        <strain evidence="6 7">ET2</strain>
    </source>
</reference>
<dbReference type="InterPro" id="IPR017911">
    <property type="entry name" value="MacB-like_ATP-bd"/>
</dbReference>
<dbReference type="STRING" id="1921010.MMIC_P2149"/>
<dbReference type="RefSeq" id="WP_072660474.1">
    <property type="nucleotide sequence ID" value="NZ_BDFD01000022.1"/>
</dbReference>
<dbReference type="Gene3D" id="3.40.50.300">
    <property type="entry name" value="P-loop containing nucleotide triphosphate hydrolases"/>
    <property type="match status" value="1"/>
</dbReference>
<dbReference type="PANTHER" id="PTHR24220">
    <property type="entry name" value="IMPORT ATP-BINDING PROTEIN"/>
    <property type="match status" value="1"/>
</dbReference>
<dbReference type="SUPFAM" id="SSF52540">
    <property type="entry name" value="P-loop containing nucleoside triphosphate hydrolases"/>
    <property type="match status" value="1"/>
</dbReference>
<evidence type="ECO:0000313" key="7">
    <source>
        <dbReference type="Proteomes" id="UP000231632"/>
    </source>
</evidence>
<organism evidence="6 7">
    <name type="scientific">Mariprofundus micogutta</name>
    <dbReference type="NCBI Taxonomy" id="1921010"/>
    <lineage>
        <taxon>Bacteria</taxon>
        <taxon>Pseudomonadati</taxon>
        <taxon>Pseudomonadota</taxon>
        <taxon>Candidatius Mariprofundia</taxon>
        <taxon>Mariprofundales</taxon>
        <taxon>Mariprofundaceae</taxon>
        <taxon>Mariprofundus</taxon>
    </lineage>
</organism>
<dbReference type="FunFam" id="3.40.50.300:FF:000032">
    <property type="entry name" value="Export ABC transporter ATP-binding protein"/>
    <property type="match status" value="1"/>
</dbReference>
<accession>A0A1L8CQS6</accession>
<name>A0A1L8CQS6_9PROT</name>
<dbReference type="PROSITE" id="PS00211">
    <property type="entry name" value="ABC_TRANSPORTER_1"/>
    <property type="match status" value="1"/>
</dbReference>